<keyword evidence="3 6" id="KW-0597">Phosphoprotein</keyword>
<dbReference type="InterPro" id="IPR005467">
    <property type="entry name" value="His_kinase_dom"/>
</dbReference>
<dbReference type="Pfam" id="PF00512">
    <property type="entry name" value="HisKA"/>
    <property type="match status" value="1"/>
</dbReference>
<dbReference type="PROSITE" id="PS50110">
    <property type="entry name" value="RESPONSE_REGULATORY"/>
    <property type="match status" value="1"/>
</dbReference>
<keyword evidence="8" id="KW-0472">Membrane</keyword>
<dbReference type="InterPro" id="IPR004358">
    <property type="entry name" value="Sig_transdc_His_kin-like_C"/>
</dbReference>
<dbReference type="CDD" id="cd17546">
    <property type="entry name" value="REC_hyHK_CKI1_RcsC-like"/>
    <property type="match status" value="1"/>
</dbReference>
<evidence type="ECO:0000256" key="7">
    <source>
        <dbReference type="SAM" id="Coils"/>
    </source>
</evidence>
<evidence type="ECO:0000256" key="4">
    <source>
        <dbReference type="ARBA" id="ARBA00022679"/>
    </source>
</evidence>
<dbReference type="Gene3D" id="3.30.450.40">
    <property type="match status" value="1"/>
</dbReference>
<reference evidence="12 13" key="1">
    <citation type="submission" date="2019-08" db="EMBL/GenBank/DDBJ databases">
        <title>In-depth cultivation of the pig gut microbiome towards novel bacterial diversity and tailored functional studies.</title>
        <authorList>
            <person name="Wylensek D."/>
            <person name="Hitch T.C.A."/>
            <person name="Clavel T."/>
        </authorList>
    </citation>
    <scope>NUCLEOTIDE SEQUENCE [LARGE SCALE GENOMIC DNA]</scope>
    <source>
        <strain evidence="12 13">BBE-744-WT-12</strain>
    </source>
</reference>
<dbReference type="InterPro" id="IPR013656">
    <property type="entry name" value="PAS_4"/>
</dbReference>
<dbReference type="InterPro" id="IPR029016">
    <property type="entry name" value="GAF-like_dom_sf"/>
</dbReference>
<dbReference type="SUPFAM" id="SSF52172">
    <property type="entry name" value="CheY-like"/>
    <property type="match status" value="1"/>
</dbReference>
<dbReference type="EMBL" id="VUNS01000012">
    <property type="protein sequence ID" value="MST97804.1"/>
    <property type="molecule type" value="Genomic_DNA"/>
</dbReference>
<name>A0A844G4B5_9BACT</name>
<dbReference type="SUPFAM" id="SSF55785">
    <property type="entry name" value="PYP-like sensor domain (PAS domain)"/>
    <property type="match status" value="4"/>
</dbReference>
<dbReference type="InterPro" id="IPR001789">
    <property type="entry name" value="Sig_transdc_resp-reg_receiver"/>
</dbReference>
<sequence length="1363" mass="152713">MSTGTDFMTKLLLATAAETAAGRLPQAEIAFLLLPLLLIVIFAVLYRREKRRRRQLEYLFGQTKNRCFVCDRNARILDCRPGAPAGKSASKVARLLADAPDREEIGETIRKVFRTGIPQSRHAANGEFQTFRKVPSGVFGAEAVLVLSADESEKRELETEVRFLTAQRSAATGEMECGVLLVGCDGEILHANPAAGELTGFTARRLAGLHYAKVFPEGGAVRSLLEQALRENRPLELPPGGVLAARDGKRREIAGRVAPVPYPDGIRAGTVLILTDETARNAERRRQRFDSTALAAAFQLADLGYFSYDPVSRMTSCSEGFERLWPFQDGVPLPEKEWILPEDYDEFMRLRDRLLSGEDRIFTADYRSRYFGEMQYYRLRAHLEEENGVKVIFGVVQNVTATSTRDRRLAAGNKFVNVLFDIFPYPVYLKEASDEYRYTMCSRSWYEFFGRSPEETLGRNDRELFGEERSLPFRETDRQTNATGGPVNTMEELVDAGGRSRTFHSARVAYTTEDGRRLILGMMLDVTESRRAQLREKELQTFLEKILDLFPGGVLAKDADDDFRYVFWNKCLETHTGYAASRVIGRTDFEISPWPGNERNFRETDRRVLESETHTLHYPELLTSASGRQIHYETTKTLLENGGKRYIVELSLDNTAKHELERERERTLNRLNDFVAGEALLNSCLKRITVENDYRKAVNDILQQIGNNRKAARVYLYRFTDPEETRAECSCEWTGSGVRPRREFLATIDFSDSPELRRNLCRPEGFQVDDAALAAAESPEIAAYLGGEPLRAFSTVGIRLDRGQSGFLGVDFTEDSRQYGDAGLRPLKDMANIFLLAYQRKKQFDALADSTAVQKLIIDMMSNPVLLVDRDYRIIHANNSTAERLGVKLAECIGRRCLGTLCRRQAPDESCAVHQTLQKKAPVSMEKSIAGRDYIVNTQPIWHENEIIQVLETFTDITELNRNKKLLEQTVKDAEEAARAKSMFLATMSHELRTPLNAVIGFAEILKLGGMSRRKEEEAIQSIHFAGVTLLELINDVLDLSKLEAGQMKITPEKLNLRNLLNDLRKLFARKLDEKGLTGRIAVPADLPMLYLDLLRLRQILFNLLGNAVKFTHRGGIRLTVEFHRRDETAGDLTIRVEDTGDGIAPEYMTRIFEPFGQQDARREHIAQGTGLGLPICKRLVEQMNGTLSVTSEPEKGSCFTVFLPGVRYEAAHSGQSAAEPEPAAASAAGLRLLVVDDVALNCKVLAAMAAKLDFLVETAASGAEALQKLERFRPDLILTDLWMPGMNGDELAAAIRKDPRSNAARILAVTADAAIAPELRRQFDGILLKPVTLDKLRTVLSAAPGRPDIAPPGKTAGTGEMR</sequence>
<dbReference type="PROSITE" id="PS50112">
    <property type="entry name" value="PAS"/>
    <property type="match status" value="2"/>
</dbReference>
<evidence type="ECO:0000313" key="12">
    <source>
        <dbReference type="EMBL" id="MST97804.1"/>
    </source>
</evidence>
<evidence type="ECO:0000256" key="3">
    <source>
        <dbReference type="ARBA" id="ARBA00022553"/>
    </source>
</evidence>
<dbReference type="FunFam" id="3.30.565.10:FF:000010">
    <property type="entry name" value="Sensor histidine kinase RcsC"/>
    <property type="match status" value="1"/>
</dbReference>
<dbReference type="NCBIfam" id="TIGR00229">
    <property type="entry name" value="sensory_box"/>
    <property type="match status" value="3"/>
</dbReference>
<dbReference type="PANTHER" id="PTHR43047:SF72">
    <property type="entry name" value="OSMOSENSING HISTIDINE PROTEIN KINASE SLN1"/>
    <property type="match status" value="1"/>
</dbReference>
<dbReference type="Pfam" id="PF08448">
    <property type="entry name" value="PAS_4"/>
    <property type="match status" value="4"/>
</dbReference>
<dbReference type="SMART" id="SM00448">
    <property type="entry name" value="REC"/>
    <property type="match status" value="1"/>
</dbReference>
<dbReference type="InterPro" id="IPR003661">
    <property type="entry name" value="HisK_dim/P_dom"/>
</dbReference>
<dbReference type="SUPFAM" id="SSF55874">
    <property type="entry name" value="ATPase domain of HSP90 chaperone/DNA topoisomerase II/histidine kinase"/>
    <property type="match status" value="1"/>
</dbReference>
<evidence type="ECO:0000259" key="11">
    <source>
        <dbReference type="PROSITE" id="PS50112"/>
    </source>
</evidence>
<feature type="domain" description="Response regulatory" evidence="10">
    <location>
        <begin position="1232"/>
        <end position="1345"/>
    </location>
</feature>
<evidence type="ECO:0000256" key="5">
    <source>
        <dbReference type="ARBA" id="ARBA00022777"/>
    </source>
</evidence>
<comment type="catalytic activity">
    <reaction evidence="1">
        <text>ATP + protein L-histidine = ADP + protein N-phospho-L-histidine.</text>
        <dbReference type="EC" id="2.7.13.3"/>
    </reaction>
</comment>
<dbReference type="EC" id="2.7.13.3" evidence="2"/>
<dbReference type="InterPro" id="IPR011006">
    <property type="entry name" value="CheY-like_superfamily"/>
</dbReference>
<dbReference type="Proteomes" id="UP000435649">
    <property type="component" value="Unassembled WGS sequence"/>
</dbReference>
<dbReference type="Gene3D" id="1.10.287.130">
    <property type="match status" value="1"/>
</dbReference>
<dbReference type="PROSITE" id="PS50109">
    <property type="entry name" value="HIS_KIN"/>
    <property type="match status" value="1"/>
</dbReference>
<comment type="caution">
    <text evidence="12">The sequence shown here is derived from an EMBL/GenBank/DDBJ whole genome shotgun (WGS) entry which is preliminary data.</text>
</comment>
<evidence type="ECO:0000259" key="10">
    <source>
        <dbReference type="PROSITE" id="PS50110"/>
    </source>
</evidence>
<dbReference type="SUPFAM" id="SSF47384">
    <property type="entry name" value="Homodimeric domain of signal transducing histidine kinase"/>
    <property type="match status" value="1"/>
</dbReference>
<dbReference type="GO" id="GO:0005886">
    <property type="term" value="C:plasma membrane"/>
    <property type="evidence" value="ECO:0007669"/>
    <property type="project" value="TreeGrafter"/>
</dbReference>
<dbReference type="InterPro" id="IPR036890">
    <property type="entry name" value="HATPase_C_sf"/>
</dbReference>
<proteinExistence type="predicted"/>
<dbReference type="Gene3D" id="3.30.450.20">
    <property type="entry name" value="PAS domain"/>
    <property type="match status" value="4"/>
</dbReference>
<dbReference type="CDD" id="cd16922">
    <property type="entry name" value="HATPase_EvgS-ArcB-TorS-like"/>
    <property type="match status" value="1"/>
</dbReference>
<feature type="domain" description="PAS" evidence="11">
    <location>
        <begin position="850"/>
        <end position="898"/>
    </location>
</feature>
<dbReference type="Pfam" id="PF00072">
    <property type="entry name" value="Response_reg"/>
    <property type="match status" value="1"/>
</dbReference>
<dbReference type="InterPro" id="IPR036097">
    <property type="entry name" value="HisK_dim/P_sf"/>
</dbReference>
<dbReference type="SMART" id="SM00091">
    <property type="entry name" value="PAS"/>
    <property type="match status" value="5"/>
</dbReference>
<feature type="domain" description="PAS" evidence="11">
    <location>
        <begin position="539"/>
        <end position="612"/>
    </location>
</feature>
<feature type="coiled-coil region" evidence="7">
    <location>
        <begin position="147"/>
        <end position="174"/>
    </location>
</feature>
<evidence type="ECO:0000313" key="13">
    <source>
        <dbReference type="Proteomes" id="UP000435649"/>
    </source>
</evidence>
<organism evidence="12 13">
    <name type="scientific">Victivallis lenta</name>
    <dbReference type="NCBI Taxonomy" id="2606640"/>
    <lineage>
        <taxon>Bacteria</taxon>
        <taxon>Pseudomonadati</taxon>
        <taxon>Lentisphaerota</taxon>
        <taxon>Lentisphaeria</taxon>
        <taxon>Victivallales</taxon>
        <taxon>Victivallaceae</taxon>
        <taxon>Victivallis</taxon>
    </lineage>
</organism>
<keyword evidence="7" id="KW-0175">Coiled coil</keyword>
<dbReference type="PRINTS" id="PR00344">
    <property type="entry name" value="BCTRLSENSOR"/>
</dbReference>
<keyword evidence="13" id="KW-1185">Reference proteome</keyword>
<keyword evidence="5" id="KW-0418">Kinase</keyword>
<evidence type="ECO:0000256" key="6">
    <source>
        <dbReference type="PROSITE-ProRule" id="PRU00169"/>
    </source>
</evidence>
<protein>
    <recommendedName>
        <fullName evidence="2">histidine kinase</fullName>
        <ecNumber evidence="2">2.7.13.3</ecNumber>
    </recommendedName>
</protein>
<accession>A0A844G4B5</accession>
<evidence type="ECO:0000259" key="9">
    <source>
        <dbReference type="PROSITE" id="PS50109"/>
    </source>
</evidence>
<dbReference type="SMART" id="SM00388">
    <property type="entry name" value="HisKA"/>
    <property type="match status" value="1"/>
</dbReference>
<feature type="modified residue" description="4-aspartylphosphate" evidence="6">
    <location>
        <position position="1281"/>
    </location>
</feature>
<dbReference type="GO" id="GO:0009927">
    <property type="term" value="F:histidine phosphotransfer kinase activity"/>
    <property type="evidence" value="ECO:0007669"/>
    <property type="project" value="TreeGrafter"/>
</dbReference>
<dbReference type="PANTHER" id="PTHR43047">
    <property type="entry name" value="TWO-COMPONENT HISTIDINE PROTEIN KINASE"/>
    <property type="match status" value="1"/>
</dbReference>
<gene>
    <name evidence="12" type="ORF">FYJ85_12220</name>
</gene>
<dbReference type="InterPro" id="IPR000014">
    <property type="entry name" value="PAS"/>
</dbReference>
<dbReference type="GO" id="GO:0000155">
    <property type="term" value="F:phosphorelay sensor kinase activity"/>
    <property type="evidence" value="ECO:0007669"/>
    <property type="project" value="InterPro"/>
</dbReference>
<keyword evidence="8" id="KW-0812">Transmembrane</keyword>
<dbReference type="InterPro" id="IPR035965">
    <property type="entry name" value="PAS-like_dom_sf"/>
</dbReference>
<feature type="domain" description="Histidine kinase" evidence="9">
    <location>
        <begin position="987"/>
        <end position="1208"/>
    </location>
</feature>
<keyword evidence="8" id="KW-1133">Transmembrane helix</keyword>
<dbReference type="Gene3D" id="3.40.50.2300">
    <property type="match status" value="1"/>
</dbReference>
<dbReference type="CDD" id="cd00082">
    <property type="entry name" value="HisKA"/>
    <property type="match status" value="1"/>
</dbReference>
<evidence type="ECO:0000256" key="8">
    <source>
        <dbReference type="SAM" id="Phobius"/>
    </source>
</evidence>
<keyword evidence="4" id="KW-0808">Transferase</keyword>
<dbReference type="Gene3D" id="3.30.565.10">
    <property type="entry name" value="Histidine kinase-like ATPase, C-terminal domain"/>
    <property type="match status" value="1"/>
</dbReference>
<dbReference type="InterPro" id="IPR003594">
    <property type="entry name" value="HATPase_dom"/>
</dbReference>
<dbReference type="CDD" id="cd00130">
    <property type="entry name" value="PAS"/>
    <property type="match status" value="3"/>
</dbReference>
<evidence type="ECO:0000256" key="2">
    <source>
        <dbReference type="ARBA" id="ARBA00012438"/>
    </source>
</evidence>
<evidence type="ECO:0000256" key="1">
    <source>
        <dbReference type="ARBA" id="ARBA00000085"/>
    </source>
</evidence>
<feature type="transmembrane region" description="Helical" evidence="8">
    <location>
        <begin position="29"/>
        <end position="46"/>
    </location>
</feature>
<dbReference type="SUPFAM" id="SSF55781">
    <property type="entry name" value="GAF domain-like"/>
    <property type="match status" value="1"/>
</dbReference>
<dbReference type="Pfam" id="PF02518">
    <property type="entry name" value="HATPase_c"/>
    <property type="match status" value="1"/>
</dbReference>
<dbReference type="SMART" id="SM00387">
    <property type="entry name" value="HATPase_c"/>
    <property type="match status" value="1"/>
</dbReference>